<name>A0A512D8K5_9CELL</name>
<dbReference type="Pfam" id="PF11258">
    <property type="entry name" value="DUF3048"/>
    <property type="match status" value="1"/>
</dbReference>
<dbReference type="SUPFAM" id="SSF159774">
    <property type="entry name" value="YerB-like"/>
    <property type="match status" value="1"/>
</dbReference>
<keyword evidence="4" id="KW-1185">Reference proteome</keyword>
<dbReference type="Gene3D" id="3.50.90.10">
    <property type="entry name" value="YerB-like"/>
    <property type="match status" value="1"/>
</dbReference>
<comment type="caution">
    <text evidence="3">The sequence shown here is derived from an EMBL/GenBank/DDBJ whole genome shotgun (WGS) entry which is preliminary data.</text>
</comment>
<dbReference type="Pfam" id="PF17479">
    <property type="entry name" value="DUF3048_C"/>
    <property type="match status" value="1"/>
</dbReference>
<evidence type="ECO:0000259" key="2">
    <source>
        <dbReference type="Pfam" id="PF17479"/>
    </source>
</evidence>
<dbReference type="EMBL" id="BJYY01000001">
    <property type="protein sequence ID" value="GEO32799.1"/>
    <property type="molecule type" value="Genomic_DNA"/>
</dbReference>
<reference evidence="3 4" key="1">
    <citation type="submission" date="2019-07" db="EMBL/GenBank/DDBJ databases">
        <title>Whole genome shotgun sequence of Cellulomonas aerilata NBRC 106308.</title>
        <authorList>
            <person name="Hosoyama A."/>
            <person name="Uohara A."/>
            <person name="Ohji S."/>
            <person name="Ichikawa N."/>
        </authorList>
    </citation>
    <scope>NUCLEOTIDE SEQUENCE [LARGE SCALE GENOMIC DNA]</scope>
    <source>
        <strain evidence="3 4">NBRC 106308</strain>
    </source>
</reference>
<evidence type="ECO:0008006" key="5">
    <source>
        <dbReference type="Google" id="ProtNLM"/>
    </source>
</evidence>
<gene>
    <name evidence="3" type="ORF">CAE01nite_05240</name>
</gene>
<dbReference type="InterPro" id="IPR023158">
    <property type="entry name" value="YerB-like_sf"/>
</dbReference>
<accession>A0A512D8K5</accession>
<dbReference type="InterPro" id="IPR035328">
    <property type="entry name" value="DUF3048_C"/>
</dbReference>
<evidence type="ECO:0000313" key="4">
    <source>
        <dbReference type="Proteomes" id="UP000321181"/>
    </source>
</evidence>
<dbReference type="InterPro" id="IPR021416">
    <property type="entry name" value="DUF3048_N"/>
</dbReference>
<evidence type="ECO:0000259" key="1">
    <source>
        <dbReference type="Pfam" id="PF11258"/>
    </source>
</evidence>
<evidence type="ECO:0000313" key="3">
    <source>
        <dbReference type="EMBL" id="GEO32799.1"/>
    </source>
</evidence>
<protein>
    <recommendedName>
        <fullName evidence="5">Lipoprotein YerB</fullName>
    </recommendedName>
</protein>
<dbReference type="AlphaFoldDB" id="A0A512D8K5"/>
<sequence>MTADRRHQGRYEEEPFVVHTLARTSAPRLLLTGALGLVLALGGCSDEPTEAPVPSTRAADIAADKVSPPQPVVPPTWPLTGVAAADVVNRPALAVKIENPPEVRPQTGLDQADVVWEQVVEGGVTRFVAVYHSVVPDEVGPIRSVRPMDPAIAAPLHGVMAFSGGQPGFVRALADAGLQIVSHDEGDPGFYRTRGRAAPHNVFGTPATFLSQADAGHQASPGEQFRIARRPELATAAASGTPAGTVALTMSRSSQPSWTWDAATATWLRSESGTPANAASGARLAATNVVVLRVDLIDSGTTDPAGSPVPETRLTGTGEALVATGGRTVAATWSKDDLATPLALVGADGQPVQLAPGKTWVELVPNGTGSVTLG</sequence>
<feature type="domain" description="DUF3048" evidence="2">
    <location>
        <begin position="247"/>
        <end position="361"/>
    </location>
</feature>
<dbReference type="Proteomes" id="UP000321181">
    <property type="component" value="Unassembled WGS sequence"/>
</dbReference>
<proteinExistence type="predicted"/>
<organism evidence="3 4">
    <name type="scientific">Cellulomonas aerilata</name>
    <dbReference type="NCBI Taxonomy" id="515326"/>
    <lineage>
        <taxon>Bacteria</taxon>
        <taxon>Bacillati</taxon>
        <taxon>Actinomycetota</taxon>
        <taxon>Actinomycetes</taxon>
        <taxon>Micrococcales</taxon>
        <taxon>Cellulomonadaceae</taxon>
        <taxon>Cellulomonas</taxon>
    </lineage>
</organism>
<feature type="domain" description="DUF3048" evidence="1">
    <location>
        <begin position="79"/>
        <end position="215"/>
    </location>
</feature>